<dbReference type="Proteomes" id="UP001152533">
    <property type="component" value="Unassembled WGS sequence"/>
</dbReference>
<name>A0A9W4RWQ1_9PEZI</name>
<evidence type="ECO:0000313" key="3">
    <source>
        <dbReference type="Proteomes" id="UP001152533"/>
    </source>
</evidence>
<evidence type="ECO:0000256" key="1">
    <source>
        <dbReference type="SAM" id="MobiDB-lite"/>
    </source>
</evidence>
<proteinExistence type="predicted"/>
<accession>A0A9W4RWQ1</accession>
<evidence type="ECO:0000313" key="2">
    <source>
        <dbReference type="EMBL" id="CAI0648262.1"/>
    </source>
</evidence>
<feature type="region of interest" description="Disordered" evidence="1">
    <location>
        <begin position="421"/>
        <end position="538"/>
    </location>
</feature>
<protein>
    <submittedName>
        <fullName evidence="2">Uncharacterized protein</fullName>
    </submittedName>
</protein>
<keyword evidence="3" id="KW-1185">Reference proteome</keyword>
<gene>
    <name evidence="2" type="ORF">CGXH109_LOCUS73943</name>
</gene>
<organism evidence="2 3">
    <name type="scientific">Colletotrichum noveboracense</name>
    <dbReference type="NCBI Taxonomy" id="2664923"/>
    <lineage>
        <taxon>Eukaryota</taxon>
        <taxon>Fungi</taxon>
        <taxon>Dikarya</taxon>
        <taxon>Ascomycota</taxon>
        <taxon>Pezizomycotina</taxon>
        <taxon>Sordariomycetes</taxon>
        <taxon>Hypocreomycetidae</taxon>
        <taxon>Glomerellales</taxon>
        <taxon>Glomerellaceae</taxon>
        <taxon>Colletotrichum</taxon>
        <taxon>Colletotrichum gloeosporioides species complex</taxon>
    </lineage>
</organism>
<dbReference type="AlphaFoldDB" id="A0A9W4RWQ1"/>
<feature type="compositionally biased region" description="Basic and acidic residues" evidence="1">
    <location>
        <begin position="435"/>
        <end position="445"/>
    </location>
</feature>
<dbReference type="EMBL" id="CAMGZC010000532">
    <property type="protein sequence ID" value="CAI0648262.1"/>
    <property type="molecule type" value="Genomic_DNA"/>
</dbReference>
<reference evidence="2" key="1">
    <citation type="submission" date="2022-08" db="EMBL/GenBank/DDBJ databases">
        <authorList>
            <person name="Giroux E."/>
            <person name="Giroux E."/>
        </authorList>
    </citation>
    <scope>NUCLEOTIDE SEQUENCE</scope>
    <source>
        <strain evidence="2">H1091258</strain>
    </source>
</reference>
<sequence>MDMTEDVEEELEEFSRLRRIGHFKAARRYFEEHLESCIDNAYVLDQYSQFLLEISDVHTLTKLAREYPAGDGQKAVSANWVFICKRALQFDDDSCAQNVWRKTPDLRKLLRNWPKLDSTELQCLTNNLRVVKTSLEASTEEYTAEEYGQLYAHLQHEDRIWDFRDLCYGLLAVKSLEGTIHCLFNKYLSTDNENAEDVIQVVQHHWEIAAGDEVTSLALLDIFTLFTMWALDAASTCYDDDSADNSEELQTAKMYLKVAHHYATEVLRQNPLNLKSRPYLQWVIAKVLVERNTDAAASWGQDALTRYLSNLRGEAQVSTGAFRGMLSFQDLIYYTPNQDEAPNWKPGSSISFTPEQEKAIRMVARNARELGDVLLEAACLQQLGYSSPSPEGYILDLCNLWRSVGNRSESAFNEADQVELMPPQPTTNALPVRRHSTETSEDFEHGRKHTLGSESGKMTEGSKDMEDIIDLVDDRDKQRREEEKNVDDSDVGEIGVENFESHVSDEEGNQEDVQSTDSQVGNRADSTYEPPSSRPPFF</sequence>
<comment type="caution">
    <text evidence="2">The sequence shown here is derived from an EMBL/GenBank/DDBJ whole genome shotgun (WGS) entry which is preliminary data.</text>
</comment>
<feature type="compositionally biased region" description="Basic and acidic residues" evidence="1">
    <location>
        <begin position="460"/>
        <end position="487"/>
    </location>
</feature>
<feature type="compositionally biased region" description="Polar residues" evidence="1">
    <location>
        <begin position="511"/>
        <end position="525"/>
    </location>
</feature>